<evidence type="ECO:0000313" key="5">
    <source>
        <dbReference type="Proteomes" id="UP000313359"/>
    </source>
</evidence>
<proteinExistence type="predicted"/>
<accession>A0A5C2SL96</accession>
<gene>
    <name evidence="4" type="ORF">L227DRAFT_608081</name>
</gene>
<keyword evidence="5" id="KW-1185">Reference proteome</keyword>
<keyword evidence="2" id="KW-1133">Transmembrane helix</keyword>
<evidence type="ECO:0000256" key="2">
    <source>
        <dbReference type="SAM" id="Phobius"/>
    </source>
</evidence>
<keyword evidence="2" id="KW-0812">Transmembrane</keyword>
<dbReference type="STRING" id="1328759.A0A5C2SL96"/>
<feature type="transmembrane region" description="Helical" evidence="2">
    <location>
        <begin position="137"/>
        <end position="159"/>
    </location>
</feature>
<dbReference type="GO" id="GO:0016627">
    <property type="term" value="F:oxidoreductase activity, acting on the CH-CH group of donors"/>
    <property type="evidence" value="ECO:0007669"/>
    <property type="project" value="InterPro"/>
</dbReference>
<dbReference type="InterPro" id="IPR037069">
    <property type="entry name" value="AcylCoA_DH/ox_N_sf"/>
</dbReference>
<reference evidence="4" key="1">
    <citation type="journal article" date="2018" name="Genome Biol. Evol.">
        <title>Genomics and development of Lentinus tigrinus, a white-rot wood-decaying mushroom with dimorphic fruiting bodies.</title>
        <authorList>
            <person name="Wu B."/>
            <person name="Xu Z."/>
            <person name="Knudson A."/>
            <person name="Carlson A."/>
            <person name="Chen N."/>
            <person name="Kovaka S."/>
            <person name="LaButti K."/>
            <person name="Lipzen A."/>
            <person name="Pennachio C."/>
            <person name="Riley R."/>
            <person name="Schakwitz W."/>
            <person name="Umezawa K."/>
            <person name="Ohm R.A."/>
            <person name="Grigoriev I.V."/>
            <person name="Nagy L.G."/>
            <person name="Gibbons J."/>
            <person name="Hibbett D."/>
        </authorList>
    </citation>
    <scope>NUCLEOTIDE SEQUENCE [LARGE SCALE GENOMIC DNA]</scope>
    <source>
        <strain evidence="4">ALCF2SS1-6</strain>
    </source>
</reference>
<name>A0A5C2SL96_9APHY</name>
<dbReference type="InterPro" id="IPR013786">
    <property type="entry name" value="AcylCoA_DH/ox_N"/>
</dbReference>
<dbReference type="AlphaFoldDB" id="A0A5C2SL96"/>
<evidence type="ECO:0000259" key="3">
    <source>
        <dbReference type="Pfam" id="PF02771"/>
    </source>
</evidence>
<dbReference type="Gene3D" id="1.10.540.10">
    <property type="entry name" value="Acyl-CoA dehydrogenase/oxidase, N-terminal domain"/>
    <property type="match status" value="1"/>
</dbReference>
<dbReference type="Pfam" id="PF02771">
    <property type="entry name" value="Acyl-CoA_dh_N"/>
    <property type="match status" value="1"/>
</dbReference>
<dbReference type="EMBL" id="ML122254">
    <property type="protein sequence ID" value="RPD64420.1"/>
    <property type="molecule type" value="Genomic_DNA"/>
</dbReference>
<keyword evidence="2" id="KW-0472">Membrane</keyword>
<dbReference type="OrthoDB" id="10262177at2759"/>
<sequence>MAWLGPDPRKRVRKPPHTEYSAGSGTRDPRTEIARPELVPYAESLQDTIPRRALIVSKKQLLALAQHLPLFIPRLNCIHRFIKPYSTFTKAVHFGEIAVEIHPTSTLEYKCPLQLPVSPHIAPRSGTRSPWSILNPFLLASCLFLVPVPCSALLLLVLAKLQAPHQFSRSSVAASDIRPTSLNTFSEEKQMLPESLRILAEDVVAPKVREMDENQMMDKSIMKGLFEQGLMSIKTSADHGDEPKTGLRAV</sequence>
<dbReference type="Proteomes" id="UP000313359">
    <property type="component" value="Unassembled WGS sequence"/>
</dbReference>
<feature type="region of interest" description="Disordered" evidence="1">
    <location>
        <begin position="1"/>
        <end position="33"/>
    </location>
</feature>
<protein>
    <recommendedName>
        <fullName evidence="3">Acyl-CoA dehydrogenase/oxidase N-terminal domain-containing protein</fullName>
    </recommendedName>
</protein>
<dbReference type="GO" id="GO:0050660">
    <property type="term" value="F:flavin adenine dinucleotide binding"/>
    <property type="evidence" value="ECO:0007669"/>
    <property type="project" value="InterPro"/>
</dbReference>
<organism evidence="4 5">
    <name type="scientific">Lentinus tigrinus ALCF2SS1-6</name>
    <dbReference type="NCBI Taxonomy" id="1328759"/>
    <lineage>
        <taxon>Eukaryota</taxon>
        <taxon>Fungi</taxon>
        <taxon>Dikarya</taxon>
        <taxon>Basidiomycota</taxon>
        <taxon>Agaricomycotina</taxon>
        <taxon>Agaricomycetes</taxon>
        <taxon>Polyporales</taxon>
        <taxon>Polyporaceae</taxon>
        <taxon>Lentinus</taxon>
    </lineage>
</organism>
<evidence type="ECO:0000256" key="1">
    <source>
        <dbReference type="SAM" id="MobiDB-lite"/>
    </source>
</evidence>
<dbReference type="InterPro" id="IPR009100">
    <property type="entry name" value="AcylCoA_DH/oxidase_NM_dom_sf"/>
</dbReference>
<feature type="domain" description="Acyl-CoA dehydrogenase/oxidase N-terminal" evidence="3">
    <location>
        <begin position="186"/>
        <end position="240"/>
    </location>
</feature>
<evidence type="ECO:0000313" key="4">
    <source>
        <dbReference type="EMBL" id="RPD64420.1"/>
    </source>
</evidence>
<dbReference type="SUPFAM" id="SSF56645">
    <property type="entry name" value="Acyl-CoA dehydrogenase NM domain-like"/>
    <property type="match status" value="1"/>
</dbReference>